<comment type="caution">
    <text evidence="1">The sequence shown here is derived from an EMBL/GenBank/DDBJ whole genome shotgun (WGS) entry which is preliminary data.</text>
</comment>
<dbReference type="AlphaFoldDB" id="A0A4C1UY15"/>
<protein>
    <submittedName>
        <fullName evidence="1">Uncharacterized protein</fullName>
    </submittedName>
</protein>
<name>A0A4C1UY15_EUMVA</name>
<gene>
    <name evidence="1" type="ORF">EVAR_13474_1</name>
</gene>
<evidence type="ECO:0000313" key="1">
    <source>
        <dbReference type="EMBL" id="GBP31355.1"/>
    </source>
</evidence>
<organism evidence="1 2">
    <name type="scientific">Eumeta variegata</name>
    <name type="common">Bagworm moth</name>
    <name type="synonym">Eumeta japonica</name>
    <dbReference type="NCBI Taxonomy" id="151549"/>
    <lineage>
        <taxon>Eukaryota</taxon>
        <taxon>Metazoa</taxon>
        <taxon>Ecdysozoa</taxon>
        <taxon>Arthropoda</taxon>
        <taxon>Hexapoda</taxon>
        <taxon>Insecta</taxon>
        <taxon>Pterygota</taxon>
        <taxon>Neoptera</taxon>
        <taxon>Endopterygota</taxon>
        <taxon>Lepidoptera</taxon>
        <taxon>Glossata</taxon>
        <taxon>Ditrysia</taxon>
        <taxon>Tineoidea</taxon>
        <taxon>Psychidae</taxon>
        <taxon>Oiketicinae</taxon>
        <taxon>Eumeta</taxon>
    </lineage>
</organism>
<accession>A0A4C1UY15</accession>
<reference evidence="1 2" key="1">
    <citation type="journal article" date="2019" name="Commun. Biol.">
        <title>The bagworm genome reveals a unique fibroin gene that provides high tensile strength.</title>
        <authorList>
            <person name="Kono N."/>
            <person name="Nakamura H."/>
            <person name="Ohtoshi R."/>
            <person name="Tomita M."/>
            <person name="Numata K."/>
            <person name="Arakawa K."/>
        </authorList>
    </citation>
    <scope>NUCLEOTIDE SEQUENCE [LARGE SCALE GENOMIC DNA]</scope>
</reference>
<dbReference type="Proteomes" id="UP000299102">
    <property type="component" value="Unassembled WGS sequence"/>
</dbReference>
<proteinExistence type="predicted"/>
<sequence length="124" mass="13263">MDRLTVPSVPRRDEGNDVNLPIKPIVHGRPKASHTRFKTGVVSVTSSELPCAKSDNGGAVLALRALILASAVIEVGHDAPVLKDTRKNSFLAIGCTVCASKAVLSEVEIFLRRKFSGVQLIKCT</sequence>
<evidence type="ECO:0000313" key="2">
    <source>
        <dbReference type="Proteomes" id="UP000299102"/>
    </source>
</evidence>
<dbReference type="EMBL" id="BGZK01000245">
    <property type="protein sequence ID" value="GBP31355.1"/>
    <property type="molecule type" value="Genomic_DNA"/>
</dbReference>
<keyword evidence="2" id="KW-1185">Reference proteome</keyword>